<feature type="binding site" evidence="2">
    <location>
        <position position="70"/>
    </location>
    <ligand>
        <name>Cu cation</name>
        <dbReference type="ChEBI" id="CHEBI:23378"/>
    </ligand>
</feature>
<dbReference type="Proteomes" id="UP000004374">
    <property type="component" value="Unassembled WGS sequence"/>
</dbReference>
<evidence type="ECO:0000256" key="1">
    <source>
        <dbReference type="ARBA" id="ARBA00010996"/>
    </source>
</evidence>
<protein>
    <submittedName>
        <fullName evidence="4">Electron transport protein SCO1/SenC</fullName>
    </submittedName>
</protein>
<comment type="similarity">
    <text evidence="1">Belongs to the SCO1/2 family.</text>
</comment>
<keyword evidence="5" id="KW-1185">Reference proteome</keyword>
<dbReference type="InterPro" id="IPR036249">
    <property type="entry name" value="Thioredoxin-like_sf"/>
</dbReference>
<dbReference type="Pfam" id="PF02630">
    <property type="entry name" value="SCO1-SenC"/>
    <property type="match status" value="1"/>
</dbReference>
<evidence type="ECO:0000313" key="5">
    <source>
        <dbReference type="Proteomes" id="UP000004374"/>
    </source>
</evidence>
<organism evidence="4 5">
    <name type="scientific">Rheinheimera nanhaiensis E407-8</name>
    <dbReference type="NCBI Taxonomy" id="562729"/>
    <lineage>
        <taxon>Bacteria</taxon>
        <taxon>Pseudomonadati</taxon>
        <taxon>Pseudomonadota</taxon>
        <taxon>Gammaproteobacteria</taxon>
        <taxon>Chromatiales</taxon>
        <taxon>Chromatiaceae</taxon>
        <taxon>Rheinheimera</taxon>
    </lineage>
</organism>
<evidence type="ECO:0000313" key="4">
    <source>
        <dbReference type="EMBL" id="GAB60358.1"/>
    </source>
</evidence>
<name>I1E230_9GAMM</name>
<keyword evidence="2" id="KW-0479">Metal-binding</keyword>
<evidence type="ECO:0000256" key="2">
    <source>
        <dbReference type="PIRSR" id="PIRSR603782-1"/>
    </source>
</evidence>
<keyword evidence="2" id="KW-0186">Copper</keyword>
<dbReference type="STRING" id="562729.RNAN_3380"/>
<evidence type="ECO:0000256" key="3">
    <source>
        <dbReference type="PIRSR" id="PIRSR603782-2"/>
    </source>
</evidence>
<dbReference type="AlphaFoldDB" id="I1E230"/>
<accession>I1E230</accession>
<dbReference type="SUPFAM" id="SSF52833">
    <property type="entry name" value="Thioredoxin-like"/>
    <property type="match status" value="1"/>
</dbReference>
<feature type="binding site" evidence="2">
    <location>
        <position position="74"/>
    </location>
    <ligand>
        <name>Cu cation</name>
        <dbReference type="ChEBI" id="CHEBI:23378"/>
    </ligand>
</feature>
<sequence>MVSHSPYVLLCLLLVACSKPVPELALQYATVLPVPRVVARFNLINQNNSVFTNTDLQGRWTILFSGFTYCPDICPLTLGQLQAAEQQMTKDKQHQVIFVSVDPQRDTPQSLQQYLHWFQPDWIGLTGEPAELSTLLDSLGLAQVRIPAPSEGDYSIEHSTAIVLLDPQGRMAAYWKAPLDTAQLAADFSALPAPN</sequence>
<keyword evidence="3" id="KW-1015">Disulfide bond</keyword>
<gene>
    <name evidence="4" type="ORF">RNAN_3380</name>
</gene>
<dbReference type="Gene3D" id="3.40.30.10">
    <property type="entry name" value="Glutaredoxin"/>
    <property type="match status" value="1"/>
</dbReference>
<comment type="caution">
    <text evidence="4">The sequence shown here is derived from an EMBL/GenBank/DDBJ whole genome shotgun (WGS) entry which is preliminary data.</text>
</comment>
<feature type="binding site" evidence="2">
    <location>
        <position position="158"/>
    </location>
    <ligand>
        <name>Cu cation</name>
        <dbReference type="ChEBI" id="CHEBI:23378"/>
    </ligand>
</feature>
<dbReference type="InterPro" id="IPR003782">
    <property type="entry name" value="SCO1/SenC"/>
</dbReference>
<dbReference type="GO" id="GO:0046872">
    <property type="term" value="F:metal ion binding"/>
    <property type="evidence" value="ECO:0007669"/>
    <property type="project" value="UniProtKB-KW"/>
</dbReference>
<feature type="disulfide bond" description="Redox-active" evidence="3">
    <location>
        <begin position="70"/>
        <end position="74"/>
    </location>
</feature>
<dbReference type="PANTHER" id="PTHR12151">
    <property type="entry name" value="ELECTRON TRANSPORT PROTIN SCO1/SENC FAMILY MEMBER"/>
    <property type="match status" value="1"/>
</dbReference>
<dbReference type="PANTHER" id="PTHR12151:SF25">
    <property type="entry name" value="LINALOOL DEHYDRATASE_ISOMERASE DOMAIN-CONTAINING PROTEIN"/>
    <property type="match status" value="1"/>
</dbReference>
<reference evidence="4 5" key="1">
    <citation type="journal article" date="2012" name="J. Bacteriol.">
        <title>Genome Sequence of the Protease-Producing Bacterium Rheinheimera nanhaiensis E407-8T, Isolated from Deep-Sea Sediment of the South China Sea.</title>
        <authorList>
            <person name="Zhang X.-Y."/>
            <person name="Zhang Y.-J."/>
            <person name="Qin Q.-L."/>
            <person name="Xie B.-B."/>
            <person name="Chen X.-L."/>
            <person name="Zhou B.-C."/>
            <person name="Zhang Y.-Z."/>
        </authorList>
    </citation>
    <scope>NUCLEOTIDE SEQUENCE [LARGE SCALE GENOMIC DNA]</scope>
    <source>
        <strain evidence="4 5">E407-8</strain>
    </source>
</reference>
<proteinExistence type="inferred from homology"/>
<dbReference type="EMBL" id="BAFK01000026">
    <property type="protein sequence ID" value="GAB60358.1"/>
    <property type="molecule type" value="Genomic_DNA"/>
</dbReference>
<dbReference type="CDD" id="cd02968">
    <property type="entry name" value="SCO"/>
    <property type="match status" value="1"/>
</dbReference>